<dbReference type="OrthoDB" id="5370059at2759"/>
<feature type="repeat" description="RCC1" evidence="2">
    <location>
        <begin position="342"/>
        <end position="394"/>
    </location>
</feature>
<evidence type="ECO:0008006" key="5">
    <source>
        <dbReference type="Google" id="ProtNLM"/>
    </source>
</evidence>
<evidence type="ECO:0000256" key="2">
    <source>
        <dbReference type="PROSITE-ProRule" id="PRU00235"/>
    </source>
</evidence>
<keyword evidence="1" id="KW-0677">Repeat</keyword>
<dbReference type="AlphaFoldDB" id="A0A6A5RM17"/>
<dbReference type="RefSeq" id="XP_033449713.1">
    <property type="nucleotide sequence ID" value="XM_033592322.1"/>
</dbReference>
<evidence type="ECO:0000256" key="1">
    <source>
        <dbReference type="ARBA" id="ARBA00022737"/>
    </source>
</evidence>
<dbReference type="PANTHER" id="PTHR22870">
    <property type="entry name" value="REGULATOR OF CHROMOSOME CONDENSATION"/>
    <property type="match status" value="1"/>
</dbReference>
<protein>
    <recommendedName>
        <fullName evidence="5">RCC1/BLIP-II</fullName>
    </recommendedName>
</protein>
<dbReference type="EMBL" id="ML978966">
    <property type="protein sequence ID" value="KAF1929465.1"/>
    <property type="molecule type" value="Genomic_DNA"/>
</dbReference>
<dbReference type="InterPro" id="IPR000408">
    <property type="entry name" value="Reg_chr_condens"/>
</dbReference>
<evidence type="ECO:0000313" key="4">
    <source>
        <dbReference type="Proteomes" id="UP000800082"/>
    </source>
</evidence>
<name>A0A6A5RM17_9PLEO</name>
<dbReference type="SUPFAM" id="SSF50985">
    <property type="entry name" value="RCC1/BLIP-II"/>
    <property type="match status" value="1"/>
</dbReference>
<gene>
    <name evidence="3" type="ORF">M421DRAFT_419993</name>
</gene>
<dbReference type="PROSITE" id="PS50012">
    <property type="entry name" value="RCC1_3"/>
    <property type="match status" value="1"/>
</dbReference>
<reference evidence="3" key="1">
    <citation type="journal article" date="2020" name="Stud. Mycol.">
        <title>101 Dothideomycetes genomes: a test case for predicting lifestyles and emergence of pathogens.</title>
        <authorList>
            <person name="Haridas S."/>
            <person name="Albert R."/>
            <person name="Binder M."/>
            <person name="Bloem J."/>
            <person name="Labutti K."/>
            <person name="Salamov A."/>
            <person name="Andreopoulos B."/>
            <person name="Baker S."/>
            <person name="Barry K."/>
            <person name="Bills G."/>
            <person name="Bluhm B."/>
            <person name="Cannon C."/>
            <person name="Castanera R."/>
            <person name="Culley D."/>
            <person name="Daum C."/>
            <person name="Ezra D."/>
            <person name="Gonzalez J."/>
            <person name="Henrissat B."/>
            <person name="Kuo A."/>
            <person name="Liang C."/>
            <person name="Lipzen A."/>
            <person name="Lutzoni F."/>
            <person name="Magnuson J."/>
            <person name="Mondo S."/>
            <person name="Nolan M."/>
            <person name="Ohm R."/>
            <person name="Pangilinan J."/>
            <person name="Park H.-J."/>
            <person name="Ramirez L."/>
            <person name="Alfaro M."/>
            <person name="Sun H."/>
            <person name="Tritt A."/>
            <person name="Yoshinaga Y."/>
            <person name="Zwiers L.-H."/>
            <person name="Turgeon B."/>
            <person name="Goodwin S."/>
            <person name="Spatafora J."/>
            <person name="Crous P."/>
            <person name="Grigoriev I."/>
        </authorList>
    </citation>
    <scope>NUCLEOTIDE SEQUENCE</scope>
    <source>
        <strain evidence="3">CBS 183.55</strain>
    </source>
</reference>
<accession>A0A6A5RM17</accession>
<organism evidence="3 4">
    <name type="scientific">Didymella exigua CBS 183.55</name>
    <dbReference type="NCBI Taxonomy" id="1150837"/>
    <lineage>
        <taxon>Eukaryota</taxon>
        <taxon>Fungi</taxon>
        <taxon>Dikarya</taxon>
        <taxon>Ascomycota</taxon>
        <taxon>Pezizomycotina</taxon>
        <taxon>Dothideomycetes</taxon>
        <taxon>Pleosporomycetidae</taxon>
        <taxon>Pleosporales</taxon>
        <taxon>Pleosporineae</taxon>
        <taxon>Didymellaceae</taxon>
        <taxon>Didymella</taxon>
    </lineage>
</organism>
<dbReference type="Proteomes" id="UP000800082">
    <property type="component" value="Unassembled WGS sequence"/>
</dbReference>
<dbReference type="Gene3D" id="2.130.10.30">
    <property type="entry name" value="Regulator of chromosome condensation 1/beta-lactamase-inhibitor protein II"/>
    <property type="match status" value="1"/>
</dbReference>
<dbReference type="InterPro" id="IPR009091">
    <property type="entry name" value="RCC1/BLIP-II"/>
</dbReference>
<dbReference type="PANTHER" id="PTHR22870:SF408">
    <property type="entry name" value="OS09G0560450 PROTEIN"/>
    <property type="match status" value="1"/>
</dbReference>
<evidence type="ECO:0000313" key="3">
    <source>
        <dbReference type="EMBL" id="KAF1929465.1"/>
    </source>
</evidence>
<keyword evidence="4" id="KW-1185">Reference proteome</keyword>
<dbReference type="GeneID" id="54349990"/>
<dbReference type="InterPro" id="IPR051210">
    <property type="entry name" value="Ub_ligase/GEF_domain"/>
</dbReference>
<sequence>MPQTLYQFGINPAKPSSKALTPKVIATSEEIKILWSSWCDLIYMTTNTSEVRTIIYSGTSLSPAQQDDFASPHSIINQALADPTCRLTFFGSTMHDGVRGYICNRRLRIFSTPAEQTGFEQDIGTWDFLASPVGEIRVCRDDSVLVSLPPCTHEIREASAHGNIATMPHLKYLGSRYATSESIHHVADIMPTQLVVNATTATALSQSGQLYTRTTDPRYPSTLGRPYTGALTFDPVPYLVELRMTKIASGGYITAAISEDGELFLWGQSNPGTDGDLGVLHRLDYNTDASVSKETAIWGDNLQGEDVKCLNIHIDGRDASAYDVAVGYGHVLVAAKDETGEQAVFTSGCGAEGQLGIGRSVEFKEEFGEVVAIRTKRVVQLAAGGWSSFIVTEDCTKM</sequence>
<proteinExistence type="predicted"/>